<dbReference type="Pfam" id="PF03318">
    <property type="entry name" value="ETX_MTX2"/>
    <property type="match status" value="1"/>
</dbReference>
<dbReference type="EMBL" id="JAODUO010000152">
    <property type="protein sequence ID" value="KAK2187875.1"/>
    <property type="molecule type" value="Genomic_DNA"/>
</dbReference>
<proteinExistence type="predicted"/>
<dbReference type="InterPro" id="IPR004991">
    <property type="entry name" value="Aerolysin-like"/>
</dbReference>
<comment type="caution">
    <text evidence="1">The sequence shown here is derived from an EMBL/GenBank/DDBJ whole genome shotgun (WGS) entry which is preliminary data.</text>
</comment>
<organism evidence="1 2">
    <name type="scientific">Ridgeia piscesae</name>
    <name type="common">Tubeworm</name>
    <dbReference type="NCBI Taxonomy" id="27915"/>
    <lineage>
        <taxon>Eukaryota</taxon>
        <taxon>Metazoa</taxon>
        <taxon>Spiralia</taxon>
        <taxon>Lophotrochozoa</taxon>
        <taxon>Annelida</taxon>
        <taxon>Polychaeta</taxon>
        <taxon>Sedentaria</taxon>
        <taxon>Canalipalpata</taxon>
        <taxon>Sabellida</taxon>
        <taxon>Siboglinidae</taxon>
        <taxon>Ridgeia</taxon>
    </lineage>
</organism>
<keyword evidence="2" id="KW-1185">Reference proteome</keyword>
<dbReference type="Gene3D" id="2.170.15.10">
    <property type="entry name" value="Proaerolysin, chain A, domain 3"/>
    <property type="match status" value="1"/>
</dbReference>
<dbReference type="CDD" id="cd20237">
    <property type="entry name" value="PFM_LIN24-like"/>
    <property type="match status" value="1"/>
</dbReference>
<evidence type="ECO:0000313" key="2">
    <source>
        <dbReference type="Proteomes" id="UP001209878"/>
    </source>
</evidence>
<reference evidence="1" key="1">
    <citation type="journal article" date="2023" name="Mol. Biol. Evol.">
        <title>Third-Generation Sequencing Reveals the Adaptive Role of the Epigenome in Three Deep-Sea Polychaetes.</title>
        <authorList>
            <person name="Perez M."/>
            <person name="Aroh O."/>
            <person name="Sun Y."/>
            <person name="Lan Y."/>
            <person name="Juniper S.K."/>
            <person name="Young C.R."/>
            <person name="Angers B."/>
            <person name="Qian P.Y."/>
        </authorList>
    </citation>
    <scope>NUCLEOTIDE SEQUENCE</scope>
    <source>
        <strain evidence="1">R07B-5</strain>
    </source>
</reference>
<dbReference type="Proteomes" id="UP001209878">
    <property type="component" value="Unassembled WGS sequence"/>
</dbReference>
<name>A0AAD9P4M0_RIDPI</name>
<sequence>MAAEIFDVEAVVKDWALEMFKVTRNKEQSKIAKDAIGLTIDWSRVHFKHGEPEYDVQDGIGTDRSCLLFKTTFTNCTTQDQEYSLKTSRTTRSTCDIQVEKGLSIGTELSTKLTTPGGVLEANAGFKREIVLRNLNGESIEEEITWAVDSQIKVPPMHHTQAALVVTEKQYGAKFKVVTKFAGKVHVTITNTKDNNSFVSSVDGNIFDIVNAEIKRKGSHPCYVSGRWICYETRGSCSFQYAVEQQVVLSQTPVEEDEAKR</sequence>
<dbReference type="PANTHER" id="PTHR39369:SF6">
    <property type="entry name" value="LIN-24 (TWENTY-FOUR) LIKE"/>
    <property type="match status" value="1"/>
</dbReference>
<dbReference type="SUPFAM" id="SSF56973">
    <property type="entry name" value="Aerolisin/ETX pore-forming domain"/>
    <property type="match status" value="1"/>
</dbReference>
<accession>A0AAD9P4M0</accession>
<protein>
    <submittedName>
        <fullName evidence="1">Uncharacterized protein</fullName>
    </submittedName>
</protein>
<dbReference type="PANTHER" id="PTHR39369">
    <property type="entry name" value="LIN-24 (TWENTY-FOUR) LIKE"/>
    <property type="match status" value="1"/>
</dbReference>
<dbReference type="AlphaFoldDB" id="A0AAD9P4M0"/>
<gene>
    <name evidence="1" type="ORF">NP493_152g03003</name>
</gene>
<evidence type="ECO:0000313" key="1">
    <source>
        <dbReference type="EMBL" id="KAK2187875.1"/>
    </source>
</evidence>